<dbReference type="FunFam" id="3.90.740.10:FF:000005">
    <property type="entry name" value="Valine--tRNA ligase, mitochondrial"/>
    <property type="match status" value="1"/>
</dbReference>
<dbReference type="InterPro" id="IPR009080">
    <property type="entry name" value="tRNAsynth_Ia_anticodon-bd"/>
</dbReference>
<feature type="domain" description="Aminoacyl-tRNA synthetase class Ia" evidence="17">
    <location>
        <begin position="102"/>
        <end position="724"/>
    </location>
</feature>
<comment type="catalytic activity">
    <reaction evidence="13">
        <text>tRNA(Val) + L-valine + ATP = L-valyl-tRNA(Val) + AMP + diphosphate</text>
        <dbReference type="Rhea" id="RHEA:10704"/>
        <dbReference type="Rhea" id="RHEA-COMP:9672"/>
        <dbReference type="Rhea" id="RHEA-COMP:9708"/>
        <dbReference type="ChEBI" id="CHEBI:30616"/>
        <dbReference type="ChEBI" id="CHEBI:33019"/>
        <dbReference type="ChEBI" id="CHEBI:57762"/>
        <dbReference type="ChEBI" id="CHEBI:78442"/>
        <dbReference type="ChEBI" id="CHEBI:78537"/>
        <dbReference type="ChEBI" id="CHEBI:456215"/>
        <dbReference type="EC" id="6.1.1.9"/>
    </reaction>
</comment>
<dbReference type="Pfam" id="PF00133">
    <property type="entry name" value="tRNA-synt_1"/>
    <property type="match status" value="1"/>
</dbReference>
<sequence>MSQEQAVTPGTEPAPPKSAKELEKERKKAEKMAKFLAKQAKQQELAKNAAKNQEKKKKEAKKEAEPVPEFVDTTVPGEKKVLVSLEDKSFSAYSPKAVESSWSEWWTKQGYFEPEFTKDGKIKPEGLFCIPAPPPNVTGALHIGHALTVSIQDALIRYNRMKGKTVLFLPGFDHAGIATQSVVEKTLWAKEKTTRHDLGREKFISKVWDWKEVYHAKIKNQFKMLGASYDWSREAFTLSPELSKAVVEAFVRLHEEGTIYRDLRLVNWSVQLSTALSNLEVDNKVVPPRTLLSIPGYKEKVEFGVLTSFAYPVVGSDEKLVVATTRPETIFGDTAVAVHPKDPRYTHLHGKFVQHPFLDRKLPIITDAEAVDMEFGTGAVKITPGHDTNDYNTGKRNKLEFINIFTDDGKLNANCGEWEGIKRFDARPLVIEKLKEKGLFVGQEDNEMTLPICSRSGDVIEPYLKPQWWVSQKKMADAAIDAVKNGEITITPKSSEAEYFRWLENIQDWCISRQLWWGHRCPVYFVDIEGETNDRNDGKYWISGRTEEEAQAKAEKAFPGQKFTLHQDEDVLDTWFSSGLWPFSTLGWPDKTKDMQNFYPASMLETGWDILFFWVSRMIMLGIKMTGQVPFKEVFCHSLVRDAQGRKMSKSLGNVIDPIDVIRGVSLEKLHEQLLTGNLDAKEVERAKAGQKESYPNGIPECGTDALRFALCAYTTGGRDINLDILRVAGYRKFGNKIFQATKFVLMRLGDNYVPPATGALTGNEALVEKWILHKLSKCAEKANKAIEDREFYDVTQAIYNFWLYDLCDVYIENSKFLILEGTDAQKKSARDTLYTAIDGALRLIHPFMPFISEEMWQRLPKRSTETSETIVKAKYPEYVKEYDNVEAYEAYELVLEITKSARSLLSQYNITKNAKVYVEATKPEYAAIAKDQTDSIVSLIKAVDGITVVTDAKDIPDGCALAAVVPGCTVHLMVKGMIDLDKEIEKVEKKLNKAKGALNNLEKMINAPDYEKKVSSEVQEKNKVTRSNQVAEIEGFEATIKNLERLKL</sequence>
<evidence type="ECO:0000259" key="18">
    <source>
        <dbReference type="Pfam" id="PF08264"/>
    </source>
</evidence>
<dbReference type="GO" id="GO:0005829">
    <property type="term" value="C:cytosol"/>
    <property type="evidence" value="ECO:0007669"/>
    <property type="project" value="TreeGrafter"/>
</dbReference>
<name>A0A9P8T571_9ASCO</name>
<feature type="region of interest" description="Disordered" evidence="16">
    <location>
        <begin position="1"/>
        <end position="68"/>
    </location>
</feature>
<dbReference type="GO" id="GO:0002161">
    <property type="term" value="F:aminoacyl-tRNA deacylase activity"/>
    <property type="evidence" value="ECO:0007669"/>
    <property type="project" value="InterPro"/>
</dbReference>
<dbReference type="HAMAP" id="MF_02004">
    <property type="entry name" value="Val_tRNA_synth_type1"/>
    <property type="match status" value="1"/>
</dbReference>
<keyword evidence="7 14" id="KW-0547">Nucleotide-binding</keyword>
<dbReference type="GeneID" id="70235948"/>
<dbReference type="Pfam" id="PF08264">
    <property type="entry name" value="Anticodon_1"/>
    <property type="match status" value="1"/>
</dbReference>
<dbReference type="CDD" id="cd07962">
    <property type="entry name" value="Anticodon_Ia_Val"/>
    <property type="match status" value="1"/>
</dbReference>
<dbReference type="Gene3D" id="3.90.740.10">
    <property type="entry name" value="Valyl/Leucyl/Isoleucyl-tRNA synthetase, editing domain"/>
    <property type="match status" value="1"/>
</dbReference>
<evidence type="ECO:0000256" key="4">
    <source>
        <dbReference type="ARBA" id="ARBA00013169"/>
    </source>
</evidence>
<dbReference type="NCBIfam" id="NF004349">
    <property type="entry name" value="PRK05729.1"/>
    <property type="match status" value="1"/>
</dbReference>
<dbReference type="FunFam" id="1.10.730.10:FF:000009">
    <property type="entry name" value="Valine--tRNA ligase, mitochondrial"/>
    <property type="match status" value="1"/>
</dbReference>
<dbReference type="GO" id="GO:0006438">
    <property type="term" value="P:valyl-tRNA aminoacylation"/>
    <property type="evidence" value="ECO:0007669"/>
    <property type="project" value="InterPro"/>
</dbReference>
<keyword evidence="10 14" id="KW-0030">Aminoacyl-tRNA synthetase</keyword>
<comment type="subcellular location">
    <subcellularLocation>
        <location evidence="2">Cytoplasm</location>
    </subcellularLocation>
    <subcellularLocation>
        <location evidence="1">Mitochondrion</location>
    </subcellularLocation>
</comment>
<dbReference type="SUPFAM" id="SSF50677">
    <property type="entry name" value="ValRS/IleRS/LeuRS editing domain"/>
    <property type="match status" value="1"/>
</dbReference>
<dbReference type="FunFam" id="3.40.50.620:FF:000078">
    <property type="entry name" value="Valine--tRNA ligase, mitochondrial"/>
    <property type="match status" value="1"/>
</dbReference>
<dbReference type="EC" id="6.1.1.9" evidence="4"/>
<evidence type="ECO:0000256" key="1">
    <source>
        <dbReference type="ARBA" id="ARBA00004173"/>
    </source>
</evidence>
<evidence type="ECO:0000256" key="13">
    <source>
        <dbReference type="ARBA" id="ARBA00047552"/>
    </source>
</evidence>
<dbReference type="NCBIfam" id="TIGR00422">
    <property type="entry name" value="valS"/>
    <property type="match status" value="1"/>
</dbReference>
<keyword evidence="20" id="KW-1185">Reference proteome</keyword>
<evidence type="ECO:0000256" key="3">
    <source>
        <dbReference type="ARBA" id="ARBA00005594"/>
    </source>
</evidence>
<comment type="similarity">
    <text evidence="3 14">Belongs to the class-I aminoacyl-tRNA synthetase family.</text>
</comment>
<dbReference type="InterPro" id="IPR002300">
    <property type="entry name" value="aa-tRNA-synth_Ia"/>
</dbReference>
<evidence type="ECO:0000259" key="17">
    <source>
        <dbReference type="Pfam" id="PF00133"/>
    </source>
</evidence>
<keyword evidence="9 14" id="KW-0648">Protein biosynthesis</keyword>
<keyword evidence="8 14" id="KW-0067">ATP-binding</keyword>
<gene>
    <name evidence="19" type="ORF">OGAPHI_003983</name>
</gene>
<feature type="compositionally biased region" description="Basic and acidic residues" evidence="16">
    <location>
        <begin position="52"/>
        <end position="65"/>
    </location>
</feature>
<evidence type="ECO:0000256" key="10">
    <source>
        <dbReference type="ARBA" id="ARBA00023146"/>
    </source>
</evidence>
<keyword evidence="15" id="KW-0175">Coiled coil</keyword>
<evidence type="ECO:0000256" key="15">
    <source>
        <dbReference type="SAM" id="Coils"/>
    </source>
</evidence>
<dbReference type="PROSITE" id="PS00178">
    <property type="entry name" value="AA_TRNA_LIGASE_I"/>
    <property type="match status" value="1"/>
</dbReference>
<evidence type="ECO:0000256" key="9">
    <source>
        <dbReference type="ARBA" id="ARBA00022917"/>
    </source>
</evidence>
<evidence type="ECO:0000256" key="2">
    <source>
        <dbReference type="ARBA" id="ARBA00004496"/>
    </source>
</evidence>
<dbReference type="InterPro" id="IPR002303">
    <property type="entry name" value="Valyl-tRNA_ligase"/>
</dbReference>
<evidence type="ECO:0000256" key="7">
    <source>
        <dbReference type="ARBA" id="ARBA00022741"/>
    </source>
</evidence>
<comment type="caution">
    <text evidence="19">The sequence shown here is derived from an EMBL/GenBank/DDBJ whole genome shotgun (WGS) entry which is preliminary data.</text>
</comment>
<evidence type="ECO:0000256" key="5">
    <source>
        <dbReference type="ARBA" id="ARBA00022490"/>
    </source>
</evidence>
<evidence type="ECO:0000256" key="12">
    <source>
        <dbReference type="ARBA" id="ARBA00040837"/>
    </source>
</evidence>
<dbReference type="GO" id="GO:0004832">
    <property type="term" value="F:valine-tRNA ligase activity"/>
    <property type="evidence" value="ECO:0007669"/>
    <property type="project" value="UniProtKB-EC"/>
</dbReference>
<dbReference type="SUPFAM" id="SSF52374">
    <property type="entry name" value="Nucleotidylyl transferase"/>
    <property type="match status" value="1"/>
</dbReference>
<dbReference type="Proteomes" id="UP000769157">
    <property type="component" value="Unassembled WGS sequence"/>
</dbReference>
<accession>A0A9P8T571</accession>
<dbReference type="EMBL" id="JAEUBE010000295">
    <property type="protein sequence ID" value="KAH3665795.1"/>
    <property type="molecule type" value="Genomic_DNA"/>
</dbReference>
<feature type="domain" description="Methionyl/Valyl/Leucyl/Isoleucyl-tRNA synthetase anticodon-binding" evidence="18">
    <location>
        <begin position="769"/>
        <end position="919"/>
    </location>
</feature>
<dbReference type="CDD" id="cd00817">
    <property type="entry name" value="ValRS_core"/>
    <property type="match status" value="1"/>
</dbReference>
<dbReference type="InterPro" id="IPR001412">
    <property type="entry name" value="aa-tRNA-synth_I_CS"/>
</dbReference>
<dbReference type="FunFam" id="3.40.50.620:FF:000020">
    <property type="entry name" value="Valine--tRNA ligase, mitochondrial"/>
    <property type="match status" value="1"/>
</dbReference>
<evidence type="ECO:0000256" key="8">
    <source>
        <dbReference type="ARBA" id="ARBA00022840"/>
    </source>
</evidence>
<dbReference type="GO" id="GO:0005524">
    <property type="term" value="F:ATP binding"/>
    <property type="evidence" value="ECO:0007669"/>
    <property type="project" value="UniProtKB-KW"/>
</dbReference>
<dbReference type="PRINTS" id="PR00986">
    <property type="entry name" value="TRNASYNTHVAL"/>
</dbReference>
<dbReference type="InterPro" id="IPR013155">
    <property type="entry name" value="M/V/L/I-tRNA-synth_anticd-bd"/>
</dbReference>
<dbReference type="InterPro" id="IPR014729">
    <property type="entry name" value="Rossmann-like_a/b/a_fold"/>
</dbReference>
<dbReference type="SUPFAM" id="SSF47323">
    <property type="entry name" value="Anticodon-binding domain of a subclass of class I aminoacyl-tRNA synthetases"/>
    <property type="match status" value="1"/>
</dbReference>
<dbReference type="AlphaFoldDB" id="A0A9P8T571"/>
<dbReference type="PANTHER" id="PTHR11946">
    <property type="entry name" value="VALYL-TRNA SYNTHETASES"/>
    <property type="match status" value="1"/>
</dbReference>
<evidence type="ECO:0000256" key="14">
    <source>
        <dbReference type="RuleBase" id="RU363035"/>
    </source>
</evidence>
<evidence type="ECO:0000313" key="19">
    <source>
        <dbReference type="EMBL" id="KAH3665795.1"/>
    </source>
</evidence>
<dbReference type="RefSeq" id="XP_046060999.1">
    <property type="nucleotide sequence ID" value="XM_046205012.1"/>
</dbReference>
<dbReference type="OrthoDB" id="629407at2759"/>
<dbReference type="Gene3D" id="1.10.730.10">
    <property type="entry name" value="Isoleucyl-tRNA Synthetase, Domain 1"/>
    <property type="match status" value="1"/>
</dbReference>
<keyword evidence="6 14" id="KW-0436">Ligase</keyword>
<protein>
    <recommendedName>
        <fullName evidence="12">Valine--tRNA ligase, mitochondrial</fullName>
        <ecNumber evidence="4">6.1.1.9</ecNumber>
    </recommendedName>
    <alternativeName>
        <fullName evidence="11">Valyl-tRNA synthetase</fullName>
    </alternativeName>
</protein>
<dbReference type="Gene3D" id="1.10.287.380">
    <property type="entry name" value="Valyl-tRNA synthetase, C-terminal domain"/>
    <property type="match status" value="1"/>
</dbReference>
<dbReference type="GO" id="GO:0005739">
    <property type="term" value="C:mitochondrion"/>
    <property type="evidence" value="ECO:0007669"/>
    <property type="project" value="UniProtKB-SubCell"/>
</dbReference>
<feature type="coiled-coil region" evidence="15">
    <location>
        <begin position="978"/>
        <end position="1047"/>
    </location>
</feature>
<evidence type="ECO:0000256" key="6">
    <source>
        <dbReference type="ARBA" id="ARBA00022598"/>
    </source>
</evidence>
<evidence type="ECO:0000256" key="16">
    <source>
        <dbReference type="SAM" id="MobiDB-lite"/>
    </source>
</evidence>
<dbReference type="InterPro" id="IPR009008">
    <property type="entry name" value="Val/Leu/Ile-tRNA-synth_edit"/>
</dbReference>
<reference evidence="19" key="2">
    <citation type="submission" date="2021-01" db="EMBL/GenBank/DDBJ databases">
        <authorList>
            <person name="Schikora-Tamarit M.A."/>
        </authorList>
    </citation>
    <scope>NUCLEOTIDE SEQUENCE</scope>
    <source>
        <strain evidence="19">CBS6075</strain>
    </source>
</reference>
<dbReference type="PANTHER" id="PTHR11946:SF109">
    <property type="entry name" value="VALINE--TRNA LIGASE"/>
    <property type="match status" value="1"/>
</dbReference>
<dbReference type="InterPro" id="IPR037118">
    <property type="entry name" value="Val-tRNA_synth_C_sf"/>
</dbReference>
<dbReference type="InterPro" id="IPR033705">
    <property type="entry name" value="Anticodon_Ia_Val"/>
</dbReference>
<organism evidence="19 20">
    <name type="scientific">Ogataea philodendri</name>
    <dbReference type="NCBI Taxonomy" id="1378263"/>
    <lineage>
        <taxon>Eukaryota</taxon>
        <taxon>Fungi</taxon>
        <taxon>Dikarya</taxon>
        <taxon>Ascomycota</taxon>
        <taxon>Saccharomycotina</taxon>
        <taxon>Pichiomycetes</taxon>
        <taxon>Pichiales</taxon>
        <taxon>Pichiaceae</taxon>
        <taxon>Ogataea</taxon>
    </lineage>
</organism>
<feature type="compositionally biased region" description="Basic and acidic residues" evidence="16">
    <location>
        <begin position="18"/>
        <end position="33"/>
    </location>
</feature>
<evidence type="ECO:0000256" key="11">
    <source>
        <dbReference type="ARBA" id="ARBA00029936"/>
    </source>
</evidence>
<keyword evidence="5" id="KW-0963">Cytoplasm</keyword>
<evidence type="ECO:0000313" key="20">
    <source>
        <dbReference type="Proteomes" id="UP000769157"/>
    </source>
</evidence>
<proteinExistence type="inferred from homology"/>
<reference evidence="19" key="1">
    <citation type="journal article" date="2021" name="Open Biol.">
        <title>Shared evolutionary footprints suggest mitochondrial oxidative damage underlies multiple complex I losses in fungi.</title>
        <authorList>
            <person name="Schikora-Tamarit M.A."/>
            <person name="Marcet-Houben M."/>
            <person name="Nosek J."/>
            <person name="Gabaldon T."/>
        </authorList>
    </citation>
    <scope>NUCLEOTIDE SEQUENCE</scope>
    <source>
        <strain evidence="19">CBS6075</strain>
    </source>
</reference>
<dbReference type="Gene3D" id="3.40.50.620">
    <property type="entry name" value="HUPs"/>
    <property type="match status" value="2"/>
</dbReference>